<dbReference type="EMBL" id="KB469302">
    <property type="protein sequence ID" value="EPQ55458.1"/>
    <property type="molecule type" value="Genomic_DNA"/>
</dbReference>
<accession>S7Q7K7</accession>
<proteinExistence type="predicted"/>
<dbReference type="AlphaFoldDB" id="S7Q7K7"/>
<name>S7Q7K7_GLOTA</name>
<reference evidence="1 2" key="1">
    <citation type="journal article" date="2012" name="Science">
        <title>The Paleozoic origin of enzymatic lignin decomposition reconstructed from 31 fungal genomes.</title>
        <authorList>
            <person name="Floudas D."/>
            <person name="Binder M."/>
            <person name="Riley R."/>
            <person name="Barry K."/>
            <person name="Blanchette R.A."/>
            <person name="Henrissat B."/>
            <person name="Martinez A.T."/>
            <person name="Otillar R."/>
            <person name="Spatafora J.W."/>
            <person name="Yadav J.S."/>
            <person name="Aerts A."/>
            <person name="Benoit I."/>
            <person name="Boyd A."/>
            <person name="Carlson A."/>
            <person name="Copeland A."/>
            <person name="Coutinho P.M."/>
            <person name="de Vries R.P."/>
            <person name="Ferreira P."/>
            <person name="Findley K."/>
            <person name="Foster B."/>
            <person name="Gaskell J."/>
            <person name="Glotzer D."/>
            <person name="Gorecki P."/>
            <person name="Heitman J."/>
            <person name="Hesse C."/>
            <person name="Hori C."/>
            <person name="Igarashi K."/>
            <person name="Jurgens J.A."/>
            <person name="Kallen N."/>
            <person name="Kersten P."/>
            <person name="Kohler A."/>
            <person name="Kuees U."/>
            <person name="Kumar T.K.A."/>
            <person name="Kuo A."/>
            <person name="LaButti K."/>
            <person name="Larrondo L.F."/>
            <person name="Lindquist E."/>
            <person name="Ling A."/>
            <person name="Lombard V."/>
            <person name="Lucas S."/>
            <person name="Lundell T."/>
            <person name="Martin R."/>
            <person name="McLaughlin D.J."/>
            <person name="Morgenstern I."/>
            <person name="Morin E."/>
            <person name="Murat C."/>
            <person name="Nagy L.G."/>
            <person name="Nolan M."/>
            <person name="Ohm R.A."/>
            <person name="Patyshakuliyeva A."/>
            <person name="Rokas A."/>
            <person name="Ruiz-Duenas F.J."/>
            <person name="Sabat G."/>
            <person name="Salamov A."/>
            <person name="Samejima M."/>
            <person name="Schmutz J."/>
            <person name="Slot J.C."/>
            <person name="St John F."/>
            <person name="Stenlid J."/>
            <person name="Sun H."/>
            <person name="Sun S."/>
            <person name="Syed K."/>
            <person name="Tsang A."/>
            <person name="Wiebenga A."/>
            <person name="Young D."/>
            <person name="Pisabarro A."/>
            <person name="Eastwood D.C."/>
            <person name="Martin F."/>
            <person name="Cullen D."/>
            <person name="Grigoriev I.V."/>
            <person name="Hibbett D.S."/>
        </authorList>
    </citation>
    <scope>NUCLEOTIDE SEQUENCE [LARGE SCALE GENOMIC DNA]</scope>
    <source>
        <strain evidence="1 2">ATCC 11539</strain>
    </source>
</reference>
<gene>
    <name evidence="1" type="ORF">GLOTRDRAFT_93896</name>
</gene>
<keyword evidence="2" id="KW-1185">Reference proteome</keyword>
<sequence length="374" mass="42345">MALSTGERGKIVAAVMEERSLRAIHFMLATNDVPGSADRSAAQRFFEALCLPGERFEAHMMDTMRSYAMLRITGLAEQVAKSAKKFVGGGFTELLEKYSWGRHEDELPGFEIMRKKLQDLEGASALECLMIAFRHLHKSTSEFCESADKRDGSPPSHSAGQINSMIIFAHYLSRAPVFSALIDHPACQGITLFLGSFRYKLAMLGRYYGCLERLKALVRYSERKISWEWCSDTDTGIVNHHPVIMKRSYLEVIRTDLPAWMGNPETYFGTECPKYREKMVVSTHPALRLILLAPKTYLKLIGCSDGVCLSTEAWVKEYNVAEKTDWDFGPSLEEADPTFALTHAYAFEEKVYSKVQNLRGISISNVMWPNDRDY</sequence>
<organism evidence="1 2">
    <name type="scientific">Gloeophyllum trabeum (strain ATCC 11539 / FP-39264 / Madison 617)</name>
    <name type="common">Brown rot fungus</name>
    <dbReference type="NCBI Taxonomy" id="670483"/>
    <lineage>
        <taxon>Eukaryota</taxon>
        <taxon>Fungi</taxon>
        <taxon>Dikarya</taxon>
        <taxon>Basidiomycota</taxon>
        <taxon>Agaricomycotina</taxon>
        <taxon>Agaricomycetes</taxon>
        <taxon>Gloeophyllales</taxon>
        <taxon>Gloeophyllaceae</taxon>
        <taxon>Gloeophyllum</taxon>
    </lineage>
</organism>
<dbReference type="Proteomes" id="UP000030669">
    <property type="component" value="Unassembled WGS sequence"/>
</dbReference>
<dbReference type="KEGG" id="gtr:GLOTRDRAFT_93896"/>
<dbReference type="GeneID" id="19309563"/>
<dbReference type="HOGENOM" id="CLU_032573_0_0_1"/>
<evidence type="ECO:0000313" key="2">
    <source>
        <dbReference type="Proteomes" id="UP000030669"/>
    </source>
</evidence>
<evidence type="ECO:0000313" key="1">
    <source>
        <dbReference type="EMBL" id="EPQ55458.1"/>
    </source>
</evidence>
<dbReference type="RefSeq" id="XP_007866570.1">
    <property type="nucleotide sequence ID" value="XM_007868379.1"/>
</dbReference>
<protein>
    <submittedName>
        <fullName evidence="1">Uncharacterized protein</fullName>
    </submittedName>
</protein>